<comment type="caution">
    <text evidence="8">The sequence shown here is derived from an EMBL/GenBank/DDBJ whole genome shotgun (WGS) entry which is preliminary data.</text>
</comment>
<feature type="compositionally biased region" description="Low complexity" evidence="6">
    <location>
        <begin position="411"/>
        <end position="423"/>
    </location>
</feature>
<reference evidence="8 9" key="1">
    <citation type="journal article" date="2019" name="Int. J. Syst. Evol. Microbiol.">
        <title>The Global Catalogue of Microorganisms (GCM) 10K type strain sequencing project: providing services to taxonomists for standard genome sequencing and annotation.</title>
        <authorList>
            <consortium name="The Broad Institute Genomics Platform"/>
            <consortium name="The Broad Institute Genome Sequencing Center for Infectious Disease"/>
            <person name="Wu L."/>
            <person name="Ma J."/>
        </authorList>
    </citation>
    <scope>NUCLEOTIDE SEQUENCE [LARGE SCALE GENOMIC DNA]</scope>
    <source>
        <strain evidence="8 9">JCM 3146</strain>
    </source>
</reference>
<dbReference type="InterPro" id="IPR011701">
    <property type="entry name" value="MFS"/>
</dbReference>
<feature type="transmembrane region" description="Helical" evidence="7">
    <location>
        <begin position="385"/>
        <end position="403"/>
    </location>
</feature>
<keyword evidence="9" id="KW-1185">Reference proteome</keyword>
<dbReference type="PANTHER" id="PTHR23513">
    <property type="entry name" value="INTEGRAL MEMBRANE EFFLUX PROTEIN-RELATED"/>
    <property type="match status" value="1"/>
</dbReference>
<feature type="region of interest" description="Disordered" evidence="6">
    <location>
        <begin position="409"/>
        <end position="432"/>
    </location>
</feature>
<feature type="transmembrane region" description="Helical" evidence="7">
    <location>
        <begin position="52"/>
        <end position="73"/>
    </location>
</feature>
<dbReference type="RefSeq" id="WP_252811549.1">
    <property type="nucleotide sequence ID" value="NZ_BAAABM010000052.1"/>
</dbReference>
<keyword evidence="5 7" id="KW-0472">Membrane</keyword>
<dbReference type="Gene3D" id="1.20.1250.20">
    <property type="entry name" value="MFS general substrate transporter like domains"/>
    <property type="match status" value="1"/>
</dbReference>
<dbReference type="Pfam" id="PF07690">
    <property type="entry name" value="MFS_1"/>
    <property type="match status" value="1"/>
</dbReference>
<keyword evidence="4 7" id="KW-1133">Transmembrane helix</keyword>
<gene>
    <name evidence="8" type="ORF">GCM10010151_54820</name>
</gene>
<evidence type="ECO:0000256" key="1">
    <source>
        <dbReference type="ARBA" id="ARBA00004651"/>
    </source>
</evidence>
<feature type="transmembrane region" description="Helical" evidence="7">
    <location>
        <begin position="231"/>
        <end position="252"/>
    </location>
</feature>
<evidence type="ECO:0000256" key="6">
    <source>
        <dbReference type="SAM" id="MobiDB-lite"/>
    </source>
</evidence>
<feature type="transmembrane region" description="Helical" evidence="7">
    <location>
        <begin position="85"/>
        <end position="105"/>
    </location>
</feature>
<evidence type="ECO:0000256" key="7">
    <source>
        <dbReference type="SAM" id="Phobius"/>
    </source>
</evidence>
<accession>A0ABN0X943</accession>
<evidence type="ECO:0000256" key="4">
    <source>
        <dbReference type="ARBA" id="ARBA00022989"/>
    </source>
</evidence>
<keyword evidence="3 7" id="KW-0812">Transmembrane</keyword>
<proteinExistence type="predicted"/>
<feature type="transmembrane region" description="Helical" evidence="7">
    <location>
        <begin position="264"/>
        <end position="286"/>
    </location>
</feature>
<organism evidence="8 9">
    <name type="scientific">Actinoallomurus spadix</name>
    <dbReference type="NCBI Taxonomy" id="79912"/>
    <lineage>
        <taxon>Bacteria</taxon>
        <taxon>Bacillati</taxon>
        <taxon>Actinomycetota</taxon>
        <taxon>Actinomycetes</taxon>
        <taxon>Streptosporangiales</taxon>
        <taxon>Thermomonosporaceae</taxon>
        <taxon>Actinoallomurus</taxon>
    </lineage>
</organism>
<comment type="subcellular location">
    <subcellularLocation>
        <location evidence="1">Cell membrane</location>
        <topology evidence="1">Multi-pass membrane protein</topology>
    </subcellularLocation>
</comment>
<dbReference type="InterPro" id="IPR036259">
    <property type="entry name" value="MFS_trans_sf"/>
</dbReference>
<name>A0ABN0X943_9ACTN</name>
<dbReference type="EMBL" id="BAAABM010000052">
    <property type="protein sequence ID" value="GAA0358170.1"/>
    <property type="molecule type" value="Genomic_DNA"/>
</dbReference>
<protein>
    <submittedName>
        <fullName evidence="8">MFS transporter</fullName>
    </submittedName>
</protein>
<sequence length="432" mass="44008">MRRLRGHVAEVAAPLTNRQFRVFFAAQVISSAGGAVAPITLAFAILHLGGRGTGIAVVLGAEFSVYIALLPVAGVIADRMPGKPLLIASQVVLAFFQLAEATLILSGVATVWSLAAVSGGGAAGAALFTPVGRRLLAQLLPGAALARANALTQATKHGIAALGPMAGGVLIVTIGAGWGILWDCLTYTAAAVLFTRLPTVRTTGEQNPGRPAGVRLAELSDGIHAITSRTWLWTTTLADCVTGGAFAAAMLIGPLYAREHLHGALSWGTITGTLAAATSIGSILAARWPSRRPGILMSLGTASTAAGFAAMSADLPLPITVAGTLLAGLAFGPAQVARVTALQQHIPVNQLGRVAAYQELATVLPTPIVYAAAGTAADTLGPRTVLAVCAALIAGPALLPLTIPSVRHLTTRTTPGGRATARPRSPEAREHR</sequence>
<evidence type="ECO:0000256" key="2">
    <source>
        <dbReference type="ARBA" id="ARBA00022475"/>
    </source>
</evidence>
<evidence type="ECO:0000256" key="3">
    <source>
        <dbReference type="ARBA" id="ARBA00022692"/>
    </source>
</evidence>
<evidence type="ECO:0000256" key="5">
    <source>
        <dbReference type="ARBA" id="ARBA00023136"/>
    </source>
</evidence>
<dbReference type="Proteomes" id="UP001501822">
    <property type="component" value="Unassembled WGS sequence"/>
</dbReference>
<dbReference type="CDD" id="cd06173">
    <property type="entry name" value="MFS_MefA_like"/>
    <property type="match status" value="1"/>
</dbReference>
<evidence type="ECO:0000313" key="9">
    <source>
        <dbReference type="Proteomes" id="UP001501822"/>
    </source>
</evidence>
<feature type="transmembrane region" description="Helical" evidence="7">
    <location>
        <begin position="20"/>
        <end position="46"/>
    </location>
</feature>
<keyword evidence="2" id="KW-1003">Cell membrane</keyword>
<evidence type="ECO:0000313" key="8">
    <source>
        <dbReference type="EMBL" id="GAA0358170.1"/>
    </source>
</evidence>
<dbReference type="SUPFAM" id="SSF103473">
    <property type="entry name" value="MFS general substrate transporter"/>
    <property type="match status" value="1"/>
</dbReference>
<dbReference type="PANTHER" id="PTHR23513:SF11">
    <property type="entry name" value="STAPHYLOFERRIN A TRANSPORTER"/>
    <property type="match status" value="1"/>
</dbReference>